<dbReference type="GeneID" id="37271412"/>
<accession>A0A316ZIM4</accession>
<protein>
    <submittedName>
        <fullName evidence="2">Uncharacterized protein</fullName>
    </submittedName>
</protein>
<dbReference type="Proteomes" id="UP000245946">
    <property type="component" value="Unassembled WGS sequence"/>
</dbReference>
<feature type="region of interest" description="Disordered" evidence="1">
    <location>
        <begin position="44"/>
        <end position="88"/>
    </location>
</feature>
<organism evidence="2 3">
    <name type="scientific">Tilletiopsis washingtonensis</name>
    <dbReference type="NCBI Taxonomy" id="58919"/>
    <lineage>
        <taxon>Eukaryota</taxon>
        <taxon>Fungi</taxon>
        <taxon>Dikarya</taxon>
        <taxon>Basidiomycota</taxon>
        <taxon>Ustilaginomycotina</taxon>
        <taxon>Exobasidiomycetes</taxon>
        <taxon>Entylomatales</taxon>
        <taxon>Entylomatales incertae sedis</taxon>
        <taxon>Tilletiopsis</taxon>
    </lineage>
</organism>
<dbReference type="RefSeq" id="XP_025601153.1">
    <property type="nucleotide sequence ID" value="XM_025743868.1"/>
</dbReference>
<dbReference type="EMBL" id="KZ819284">
    <property type="protein sequence ID" value="PWO00875.1"/>
    <property type="molecule type" value="Genomic_DNA"/>
</dbReference>
<evidence type="ECO:0000313" key="3">
    <source>
        <dbReference type="Proteomes" id="UP000245946"/>
    </source>
</evidence>
<feature type="compositionally biased region" description="Basic and acidic residues" evidence="1">
    <location>
        <begin position="337"/>
        <end position="356"/>
    </location>
</feature>
<feature type="compositionally biased region" description="Polar residues" evidence="1">
    <location>
        <begin position="44"/>
        <end position="53"/>
    </location>
</feature>
<name>A0A316ZIM4_9BASI</name>
<feature type="compositionally biased region" description="Polar residues" evidence="1">
    <location>
        <begin position="75"/>
        <end position="86"/>
    </location>
</feature>
<gene>
    <name evidence="2" type="ORF">FA09DRAFT_336272</name>
</gene>
<dbReference type="AlphaFoldDB" id="A0A316ZIM4"/>
<evidence type="ECO:0000256" key="1">
    <source>
        <dbReference type="SAM" id="MobiDB-lite"/>
    </source>
</evidence>
<reference evidence="2 3" key="1">
    <citation type="journal article" date="2018" name="Mol. Biol. Evol.">
        <title>Broad Genomic Sampling Reveals a Smut Pathogenic Ancestry of the Fungal Clade Ustilaginomycotina.</title>
        <authorList>
            <person name="Kijpornyongpan T."/>
            <person name="Mondo S.J."/>
            <person name="Barry K."/>
            <person name="Sandor L."/>
            <person name="Lee J."/>
            <person name="Lipzen A."/>
            <person name="Pangilinan J."/>
            <person name="LaButti K."/>
            <person name="Hainaut M."/>
            <person name="Henrissat B."/>
            <person name="Grigoriev I.V."/>
            <person name="Spatafora J.W."/>
            <person name="Aime M.C."/>
        </authorList>
    </citation>
    <scope>NUCLEOTIDE SEQUENCE [LARGE SCALE GENOMIC DNA]</scope>
    <source>
        <strain evidence="2 3">MCA 4186</strain>
    </source>
</reference>
<feature type="region of interest" description="Disordered" evidence="1">
    <location>
        <begin position="310"/>
        <end position="420"/>
    </location>
</feature>
<keyword evidence="3" id="KW-1185">Reference proteome</keyword>
<sequence length="420" mass="44185">MSSFDVDDESLRAFACTGGAMPSGSASQGLLEPLELFGSQSLLSHSFPTSAQPSPHPGGFSAPSPRAPPRPPASTSLADSLSQSRSPAPPLLHALVTASAPQHGSSAPSPHVRLGEVRNLLLGEVRTLLASLESGVQGAIRGLQDQLEISSRDSLEAARRIKDDQYALHRLVRRENQELLEQMREQGESATESQRAVSVAVARVQEIASSCEAHATSTAAKLQARLAAVESLFETRCTSLQSSQDALTEAVSRLESTTAAAHADAQRHYAASSETVSLESVPGLRGIAALLSALPAQLSTHIEQVKRAAEAGSVSTTSSHVAPSKTAEPEPAALDLTRGDDAHSDEPDISVTREPEPDTSVQPSAPAALSQRGQLGHGQRRPVRPSLSGVTAPGSQKKRRILLSDEDEPSGRSRASRRLL</sequence>
<proteinExistence type="predicted"/>
<evidence type="ECO:0000313" key="2">
    <source>
        <dbReference type="EMBL" id="PWO00875.1"/>
    </source>
</evidence>